<keyword evidence="2" id="KW-0560">Oxidoreductase</keyword>
<keyword evidence="1" id="KW-0521">NADP</keyword>
<dbReference type="PANTHER" id="PTHR48106:SF13">
    <property type="entry name" value="QUINONE OXIDOREDUCTASE-RELATED"/>
    <property type="match status" value="1"/>
</dbReference>
<feature type="non-terminal residue" evidence="4">
    <location>
        <position position="107"/>
    </location>
</feature>
<sequence length="107" mass="11354">MKAIQISELGGPEVLVYKDVKEPDVSDDQALLDIKAIGVNYTDVYTRTGMTPSKVPVIPGVEASGIVLRAGQGVTEVKEGDLVAYTGAMGSYAERASVSSWRLVKVP</sequence>
<dbReference type="AlphaFoldDB" id="A0A382N1Z7"/>
<name>A0A382N1Z7_9ZZZZ</name>
<dbReference type="EMBL" id="UINC01097465">
    <property type="protein sequence ID" value="SVC55189.1"/>
    <property type="molecule type" value="Genomic_DNA"/>
</dbReference>
<dbReference type="GO" id="GO:0070402">
    <property type="term" value="F:NADPH binding"/>
    <property type="evidence" value="ECO:0007669"/>
    <property type="project" value="TreeGrafter"/>
</dbReference>
<accession>A0A382N1Z7</accession>
<feature type="non-terminal residue" evidence="4">
    <location>
        <position position="1"/>
    </location>
</feature>
<dbReference type="PANTHER" id="PTHR48106">
    <property type="entry name" value="QUINONE OXIDOREDUCTASE PIG3-RELATED"/>
    <property type="match status" value="1"/>
</dbReference>
<dbReference type="Pfam" id="PF08240">
    <property type="entry name" value="ADH_N"/>
    <property type="match status" value="1"/>
</dbReference>
<evidence type="ECO:0000256" key="2">
    <source>
        <dbReference type="ARBA" id="ARBA00023002"/>
    </source>
</evidence>
<protein>
    <recommendedName>
        <fullName evidence="3">Alcohol dehydrogenase-like N-terminal domain-containing protein</fullName>
    </recommendedName>
</protein>
<evidence type="ECO:0000256" key="1">
    <source>
        <dbReference type="ARBA" id="ARBA00022857"/>
    </source>
</evidence>
<dbReference type="InterPro" id="IPR013154">
    <property type="entry name" value="ADH-like_N"/>
</dbReference>
<organism evidence="4">
    <name type="scientific">marine metagenome</name>
    <dbReference type="NCBI Taxonomy" id="408172"/>
    <lineage>
        <taxon>unclassified sequences</taxon>
        <taxon>metagenomes</taxon>
        <taxon>ecological metagenomes</taxon>
    </lineage>
</organism>
<evidence type="ECO:0000259" key="3">
    <source>
        <dbReference type="Pfam" id="PF08240"/>
    </source>
</evidence>
<reference evidence="4" key="1">
    <citation type="submission" date="2018-05" db="EMBL/GenBank/DDBJ databases">
        <authorList>
            <person name="Lanie J.A."/>
            <person name="Ng W.-L."/>
            <person name="Kazmierczak K.M."/>
            <person name="Andrzejewski T.M."/>
            <person name="Davidsen T.M."/>
            <person name="Wayne K.J."/>
            <person name="Tettelin H."/>
            <person name="Glass J.I."/>
            <person name="Rusch D."/>
            <person name="Podicherti R."/>
            <person name="Tsui H.-C.T."/>
            <person name="Winkler M.E."/>
        </authorList>
    </citation>
    <scope>NUCLEOTIDE SEQUENCE</scope>
</reference>
<dbReference type="Gene3D" id="3.90.180.10">
    <property type="entry name" value="Medium-chain alcohol dehydrogenases, catalytic domain"/>
    <property type="match status" value="1"/>
</dbReference>
<proteinExistence type="predicted"/>
<evidence type="ECO:0000313" key="4">
    <source>
        <dbReference type="EMBL" id="SVC55189.1"/>
    </source>
</evidence>
<dbReference type="GO" id="GO:0003960">
    <property type="term" value="F:quinone reductase (NADPH) activity"/>
    <property type="evidence" value="ECO:0007669"/>
    <property type="project" value="TreeGrafter"/>
</dbReference>
<dbReference type="InterPro" id="IPR011032">
    <property type="entry name" value="GroES-like_sf"/>
</dbReference>
<feature type="domain" description="Alcohol dehydrogenase-like N-terminal" evidence="3">
    <location>
        <begin position="27"/>
        <end position="107"/>
    </location>
</feature>
<dbReference type="GO" id="GO:0005829">
    <property type="term" value="C:cytosol"/>
    <property type="evidence" value="ECO:0007669"/>
    <property type="project" value="TreeGrafter"/>
</dbReference>
<dbReference type="GO" id="GO:0035925">
    <property type="term" value="F:mRNA 3'-UTR AU-rich region binding"/>
    <property type="evidence" value="ECO:0007669"/>
    <property type="project" value="TreeGrafter"/>
</dbReference>
<dbReference type="SUPFAM" id="SSF50129">
    <property type="entry name" value="GroES-like"/>
    <property type="match status" value="1"/>
</dbReference>
<gene>
    <name evidence="4" type="ORF">METZ01_LOCUS308043</name>
</gene>